<dbReference type="InterPro" id="IPR003010">
    <property type="entry name" value="C-N_Hydrolase"/>
</dbReference>
<protein>
    <recommendedName>
        <fullName evidence="2">CN hydrolase domain-containing protein</fullName>
    </recommendedName>
</protein>
<dbReference type="Proteomes" id="UP000228621">
    <property type="component" value="Unassembled WGS sequence"/>
</dbReference>
<dbReference type="Pfam" id="PF00795">
    <property type="entry name" value="CN_hydrolase"/>
    <property type="match status" value="1"/>
</dbReference>
<sequence length="245" mass="27243">MKIGFYQFDVKYGKPNYNLSSIVNALSTSDFDLILLPELCTSGSIFLSHAHVDEMAEALTHSRTLELLQPIANQKQGVIIAGIIEKVKREKAQDSHFNSALIVGPEGYLGVHRKVFLAPPDKRFFAAGNEFKVHEIKGVKVGVLMCYDIWFEEGICQLAKQGVQLIVNPSNYCGEDSLETIIKQAQKYQVYIISANRLGMDHDTETGIQFIGKSILVSPQGEVLALGGTTEQLFTTEIHFNNKHN</sequence>
<dbReference type="GO" id="GO:0016811">
    <property type="term" value="F:hydrolase activity, acting on carbon-nitrogen (but not peptide) bonds, in linear amides"/>
    <property type="evidence" value="ECO:0007669"/>
    <property type="project" value="TreeGrafter"/>
</dbReference>
<comment type="caution">
    <text evidence="3">The sequence shown here is derived from an EMBL/GenBank/DDBJ whole genome shotgun (WGS) entry which is preliminary data.</text>
</comment>
<evidence type="ECO:0000313" key="4">
    <source>
        <dbReference type="Proteomes" id="UP000228621"/>
    </source>
</evidence>
<dbReference type="PROSITE" id="PS50263">
    <property type="entry name" value="CN_HYDROLASE"/>
    <property type="match status" value="1"/>
</dbReference>
<proteinExistence type="predicted"/>
<organism evidence="3 4">
    <name type="scientific">Pseudoalteromonas piscicida</name>
    <dbReference type="NCBI Taxonomy" id="43662"/>
    <lineage>
        <taxon>Bacteria</taxon>
        <taxon>Pseudomonadati</taxon>
        <taxon>Pseudomonadota</taxon>
        <taxon>Gammaproteobacteria</taxon>
        <taxon>Alteromonadales</taxon>
        <taxon>Pseudoalteromonadaceae</taxon>
        <taxon>Pseudoalteromonas</taxon>
    </lineage>
</organism>
<dbReference type="PANTHER" id="PTHR43674:SF2">
    <property type="entry name" value="BETA-UREIDOPROPIONASE"/>
    <property type="match status" value="1"/>
</dbReference>
<evidence type="ECO:0000313" key="3">
    <source>
        <dbReference type="EMBL" id="PCK31187.1"/>
    </source>
</evidence>
<evidence type="ECO:0000256" key="1">
    <source>
        <dbReference type="ARBA" id="ARBA00022801"/>
    </source>
</evidence>
<dbReference type="AlphaFoldDB" id="A0A2A5JP82"/>
<reference evidence="4" key="1">
    <citation type="journal article" date="2019" name="Genome Announc.">
        <title>Draft Genome Sequence of Pseudoalteromonas piscicida Strain 36Y ROTHPW, an Hypersaline Seawater Isolate from the South Coast of Sonora, Mexico.</title>
        <authorList>
            <person name="Sanchez-Diaz R."/>
            <person name="Molina-Garza Z.J."/>
            <person name="Cruz-Suarez L.E."/>
            <person name="Selvin J."/>
            <person name="Kiran G.S."/>
            <person name="Ibarra-Gamez J.C."/>
            <person name="Gomez-Gil B."/>
            <person name="Galaviz-Silva L."/>
        </authorList>
    </citation>
    <scope>NUCLEOTIDE SEQUENCE [LARGE SCALE GENOMIC DNA]</scope>
    <source>
        <strain evidence="4">36Y_RITHPW</strain>
    </source>
</reference>
<dbReference type="PANTHER" id="PTHR43674">
    <property type="entry name" value="NITRILASE C965.09-RELATED"/>
    <property type="match status" value="1"/>
</dbReference>
<keyword evidence="4" id="KW-1185">Reference proteome</keyword>
<dbReference type="SUPFAM" id="SSF56317">
    <property type="entry name" value="Carbon-nitrogen hydrolase"/>
    <property type="match status" value="1"/>
</dbReference>
<dbReference type="OrthoDB" id="9803803at2"/>
<dbReference type="RefSeq" id="WP_099642704.1">
    <property type="nucleotide sequence ID" value="NZ_JAQPZX010000001.1"/>
</dbReference>
<accession>A0A2A5JP82</accession>
<feature type="domain" description="CN hydrolase" evidence="2">
    <location>
        <begin position="1"/>
        <end position="240"/>
    </location>
</feature>
<name>A0A2A5JP82_PSEO7</name>
<dbReference type="InterPro" id="IPR050345">
    <property type="entry name" value="Aliph_Amidase/BUP"/>
</dbReference>
<dbReference type="InterPro" id="IPR036526">
    <property type="entry name" value="C-N_Hydrolase_sf"/>
</dbReference>
<gene>
    <name evidence="3" type="ORF">CEX98_14110</name>
</gene>
<evidence type="ECO:0000259" key="2">
    <source>
        <dbReference type="PROSITE" id="PS50263"/>
    </source>
</evidence>
<dbReference type="Gene3D" id="3.60.110.10">
    <property type="entry name" value="Carbon-nitrogen hydrolase"/>
    <property type="match status" value="1"/>
</dbReference>
<keyword evidence="1" id="KW-0378">Hydrolase</keyword>
<dbReference type="EMBL" id="NKHF01000062">
    <property type="protein sequence ID" value="PCK31187.1"/>
    <property type="molecule type" value="Genomic_DNA"/>
</dbReference>